<dbReference type="AlphaFoldDB" id="A0A7Z0WEJ9"/>
<dbReference type="OrthoDB" id="5244571at2"/>
<gene>
    <name evidence="3" type="ORF">BLA60_35855</name>
</gene>
<proteinExistence type="inferred from homology"/>
<dbReference type="Pfam" id="PF02594">
    <property type="entry name" value="DUF167"/>
    <property type="match status" value="1"/>
</dbReference>
<sequence length="88" mass="9279">MRFAVRVKPGARRESVGGRWPAPGGDALIVAVAAPAVEGKANEAVRRALAAAFGLRRQDVTIVTGERGRDKVVELDTDDTGRLAELLG</sequence>
<dbReference type="PANTHER" id="PTHR13420:SF7">
    <property type="entry name" value="UPF0235 PROTEIN C15ORF40"/>
    <property type="match status" value="1"/>
</dbReference>
<evidence type="ECO:0000313" key="4">
    <source>
        <dbReference type="Proteomes" id="UP000185696"/>
    </source>
</evidence>
<comment type="similarity">
    <text evidence="1 2">Belongs to the UPF0235 family.</text>
</comment>
<accession>A0A7Z0WEJ9</accession>
<dbReference type="Proteomes" id="UP000185696">
    <property type="component" value="Unassembled WGS sequence"/>
</dbReference>
<evidence type="ECO:0000256" key="1">
    <source>
        <dbReference type="ARBA" id="ARBA00010364"/>
    </source>
</evidence>
<keyword evidence="4" id="KW-1185">Reference proteome</keyword>
<dbReference type="InterPro" id="IPR036591">
    <property type="entry name" value="YggU-like_sf"/>
</dbReference>
<dbReference type="NCBIfam" id="TIGR00251">
    <property type="entry name" value="DUF167 family protein"/>
    <property type="match status" value="1"/>
</dbReference>
<dbReference type="Gene3D" id="3.30.1200.10">
    <property type="entry name" value="YggU-like"/>
    <property type="match status" value="1"/>
</dbReference>
<dbReference type="PANTHER" id="PTHR13420">
    <property type="entry name" value="UPF0235 PROTEIN C15ORF40"/>
    <property type="match status" value="1"/>
</dbReference>
<protein>
    <recommendedName>
        <fullName evidence="2">UPF0235 protein BLA60_35855</fullName>
    </recommendedName>
</protein>
<dbReference type="GO" id="GO:0005737">
    <property type="term" value="C:cytoplasm"/>
    <property type="evidence" value="ECO:0007669"/>
    <property type="project" value="TreeGrafter"/>
</dbReference>
<name>A0A7Z0WEJ9_9PSEU</name>
<reference evidence="3 4" key="1">
    <citation type="submission" date="2016-12" db="EMBL/GenBank/DDBJ databases">
        <title>The draft genome sequence of Actinophytocola xinjiangensis.</title>
        <authorList>
            <person name="Wang W."/>
            <person name="Yuan L."/>
        </authorList>
    </citation>
    <scope>NUCLEOTIDE SEQUENCE [LARGE SCALE GENOMIC DNA]</scope>
    <source>
        <strain evidence="3 4">CGMCC 4.4663</strain>
    </source>
</reference>
<dbReference type="InterPro" id="IPR003746">
    <property type="entry name" value="DUF167"/>
</dbReference>
<dbReference type="HAMAP" id="MF_00634">
    <property type="entry name" value="UPF0235"/>
    <property type="match status" value="1"/>
</dbReference>
<comment type="caution">
    <text evidence="3">The sequence shown here is derived from an EMBL/GenBank/DDBJ whole genome shotgun (WGS) entry which is preliminary data.</text>
</comment>
<evidence type="ECO:0000313" key="3">
    <source>
        <dbReference type="EMBL" id="OLF05499.1"/>
    </source>
</evidence>
<dbReference type="SUPFAM" id="SSF69786">
    <property type="entry name" value="YggU-like"/>
    <property type="match status" value="1"/>
</dbReference>
<dbReference type="EMBL" id="MSIF01000028">
    <property type="protein sequence ID" value="OLF05499.1"/>
    <property type="molecule type" value="Genomic_DNA"/>
</dbReference>
<organism evidence="3 4">
    <name type="scientific">Actinophytocola xinjiangensis</name>
    <dbReference type="NCBI Taxonomy" id="485602"/>
    <lineage>
        <taxon>Bacteria</taxon>
        <taxon>Bacillati</taxon>
        <taxon>Actinomycetota</taxon>
        <taxon>Actinomycetes</taxon>
        <taxon>Pseudonocardiales</taxon>
        <taxon>Pseudonocardiaceae</taxon>
    </lineage>
</organism>
<evidence type="ECO:0000256" key="2">
    <source>
        <dbReference type="HAMAP-Rule" id="MF_00634"/>
    </source>
</evidence>
<dbReference type="SMART" id="SM01152">
    <property type="entry name" value="DUF167"/>
    <property type="match status" value="1"/>
</dbReference>